<dbReference type="EMBL" id="LGFT01000096">
    <property type="protein sequence ID" value="KUK43260.1"/>
    <property type="molecule type" value="Genomic_DNA"/>
</dbReference>
<dbReference type="CDD" id="cd00438">
    <property type="entry name" value="cupin_RmlC"/>
    <property type="match status" value="1"/>
</dbReference>
<comment type="similarity">
    <text evidence="3">Belongs to the dTDP-4-dehydrorhamnose 3,5-epimerase family.</text>
</comment>
<feature type="active site" description="Proton acceptor" evidence="1">
    <location>
        <position position="63"/>
    </location>
</feature>
<evidence type="ECO:0000256" key="2">
    <source>
        <dbReference type="PIRSR" id="PIRSR600888-3"/>
    </source>
</evidence>
<feature type="site" description="Participates in a stacking interaction with the thymidine ring of dTDP-4-oxo-6-deoxyglucose" evidence="2">
    <location>
        <position position="139"/>
    </location>
</feature>
<comment type="function">
    <text evidence="3">Catalyzes the epimerization of the C3' and C5'positions of dTDP-6-deoxy-D-xylo-4-hexulose, forming dTDP-6-deoxy-L-lyxo-4-hexulose.</text>
</comment>
<sequence>MPFEFEDLNIPGVFLIKPRIFRDDRGFFLETYKKEDLKKVGIDSEFVQDNYSRSEYGVLRGMHFQREPCAQAKIVQCIRGAIYDVAVDLRRDSPTLGKYASYILSEDNRYQLYVPRGYAHGFLVLSDIAEVMYKVDNPYSPECEGGLIWNDIDVNIPWPIDDPVLAERDQSWPSLNTLIREGELF</sequence>
<comment type="subunit">
    <text evidence="3">Homodimer.</text>
</comment>
<dbReference type="GO" id="GO:0000271">
    <property type="term" value="P:polysaccharide biosynthetic process"/>
    <property type="evidence" value="ECO:0007669"/>
    <property type="project" value="TreeGrafter"/>
</dbReference>
<dbReference type="PANTHER" id="PTHR21047:SF2">
    <property type="entry name" value="THYMIDINE DIPHOSPHO-4-KETO-RHAMNOSE 3,5-EPIMERASE"/>
    <property type="match status" value="1"/>
</dbReference>
<name>A0A101FRT7_9EURY</name>
<dbReference type="GO" id="GO:0008830">
    <property type="term" value="F:dTDP-4-dehydrorhamnose 3,5-epimerase activity"/>
    <property type="evidence" value="ECO:0007669"/>
    <property type="project" value="UniProtKB-UniRule"/>
</dbReference>
<evidence type="ECO:0000313" key="5">
    <source>
        <dbReference type="Proteomes" id="UP000057043"/>
    </source>
</evidence>
<dbReference type="GO" id="GO:0005829">
    <property type="term" value="C:cytosol"/>
    <property type="evidence" value="ECO:0007669"/>
    <property type="project" value="TreeGrafter"/>
</dbReference>
<comment type="pathway">
    <text evidence="3">Carbohydrate biosynthesis; dTDP-L-rhamnose biosynthesis.</text>
</comment>
<protein>
    <recommendedName>
        <fullName evidence="3">dTDP-4-dehydrorhamnose 3,5-epimerase</fullName>
        <ecNumber evidence="3">5.1.3.13</ecNumber>
    </recommendedName>
    <alternativeName>
        <fullName evidence="3">Thymidine diphospho-4-keto-rhamnose 3,5-epimerase</fullName>
    </alternativeName>
</protein>
<accession>A0A101FRT7</accession>
<dbReference type="SUPFAM" id="SSF51182">
    <property type="entry name" value="RmlC-like cupins"/>
    <property type="match status" value="1"/>
</dbReference>
<dbReference type="EC" id="5.1.3.13" evidence="3"/>
<evidence type="ECO:0000256" key="3">
    <source>
        <dbReference type="RuleBase" id="RU364069"/>
    </source>
</evidence>
<evidence type="ECO:0000256" key="1">
    <source>
        <dbReference type="PIRSR" id="PIRSR600888-1"/>
    </source>
</evidence>
<comment type="catalytic activity">
    <reaction evidence="3">
        <text>dTDP-4-dehydro-6-deoxy-alpha-D-glucose = dTDP-4-dehydro-beta-L-rhamnose</text>
        <dbReference type="Rhea" id="RHEA:16969"/>
        <dbReference type="ChEBI" id="CHEBI:57649"/>
        <dbReference type="ChEBI" id="CHEBI:62830"/>
        <dbReference type="EC" id="5.1.3.13"/>
    </reaction>
</comment>
<dbReference type="NCBIfam" id="TIGR01221">
    <property type="entry name" value="rmlC"/>
    <property type="match status" value="1"/>
</dbReference>
<feature type="active site" description="Proton donor" evidence="1">
    <location>
        <position position="133"/>
    </location>
</feature>
<keyword evidence="3" id="KW-0413">Isomerase</keyword>
<reference evidence="4 5" key="1">
    <citation type="journal article" date="2015" name="MBio">
        <title>Genome-Resolved Metagenomic Analysis Reveals Roles for Candidate Phyla and Other Microbial Community Members in Biogeochemical Transformations in Oil Reservoirs.</title>
        <authorList>
            <person name="Hu P."/>
            <person name="Tom L."/>
            <person name="Singh A."/>
            <person name="Thomas B.C."/>
            <person name="Baker B.J."/>
            <person name="Piceno Y.M."/>
            <person name="Andersen G.L."/>
            <person name="Banfield J.F."/>
        </authorList>
    </citation>
    <scope>NUCLEOTIDE SEQUENCE [LARGE SCALE GENOMIC DNA]</scope>
    <source>
        <strain evidence="4">57_489</strain>
    </source>
</reference>
<dbReference type="InterPro" id="IPR011051">
    <property type="entry name" value="RmlC_Cupin_sf"/>
</dbReference>
<dbReference type="Gene3D" id="2.60.120.10">
    <property type="entry name" value="Jelly Rolls"/>
    <property type="match status" value="1"/>
</dbReference>
<proteinExistence type="inferred from homology"/>
<dbReference type="Proteomes" id="UP000057043">
    <property type="component" value="Unassembled WGS sequence"/>
</dbReference>
<dbReference type="InterPro" id="IPR000888">
    <property type="entry name" value="RmlC-like"/>
</dbReference>
<dbReference type="GO" id="GO:0019305">
    <property type="term" value="P:dTDP-rhamnose biosynthetic process"/>
    <property type="evidence" value="ECO:0007669"/>
    <property type="project" value="UniProtKB-UniRule"/>
</dbReference>
<dbReference type="PATRIC" id="fig|301375.7.peg.1833"/>
<dbReference type="Pfam" id="PF00908">
    <property type="entry name" value="dTDP_sugar_isom"/>
    <property type="match status" value="1"/>
</dbReference>
<dbReference type="UniPathway" id="UPA00124"/>
<dbReference type="PANTHER" id="PTHR21047">
    <property type="entry name" value="DTDP-6-DEOXY-D-GLUCOSE-3,5 EPIMERASE"/>
    <property type="match status" value="1"/>
</dbReference>
<evidence type="ECO:0000313" key="4">
    <source>
        <dbReference type="EMBL" id="KUK43260.1"/>
    </source>
</evidence>
<gene>
    <name evidence="4" type="ORF">XD72_2361</name>
</gene>
<dbReference type="AlphaFoldDB" id="A0A101FRT7"/>
<dbReference type="InterPro" id="IPR014710">
    <property type="entry name" value="RmlC-like_jellyroll"/>
</dbReference>
<comment type="caution">
    <text evidence="4">The sequence shown here is derived from an EMBL/GenBank/DDBJ whole genome shotgun (WGS) entry which is preliminary data.</text>
</comment>
<organism evidence="4 5">
    <name type="scientific">Methanothrix harundinacea</name>
    <dbReference type="NCBI Taxonomy" id="301375"/>
    <lineage>
        <taxon>Archaea</taxon>
        <taxon>Methanobacteriati</taxon>
        <taxon>Methanobacteriota</taxon>
        <taxon>Stenosarchaea group</taxon>
        <taxon>Methanomicrobia</taxon>
        <taxon>Methanotrichales</taxon>
        <taxon>Methanotrichaceae</taxon>
        <taxon>Methanothrix</taxon>
    </lineage>
</organism>